<name>A0A563EH63_9PSEU</name>
<feature type="transmembrane region" description="Helical" evidence="1">
    <location>
        <begin position="151"/>
        <end position="175"/>
    </location>
</feature>
<dbReference type="EMBL" id="VOBR01000038">
    <property type="protein sequence ID" value="TWP45794.1"/>
    <property type="molecule type" value="Genomic_DNA"/>
</dbReference>
<keyword evidence="1" id="KW-0812">Transmembrane</keyword>
<evidence type="ECO:0000313" key="3">
    <source>
        <dbReference type="Proteomes" id="UP000316639"/>
    </source>
</evidence>
<feature type="transmembrane region" description="Helical" evidence="1">
    <location>
        <begin position="181"/>
        <end position="205"/>
    </location>
</feature>
<dbReference type="RefSeq" id="WP_146359336.1">
    <property type="nucleotide sequence ID" value="NZ_VOBR01000038.1"/>
</dbReference>
<protein>
    <recommendedName>
        <fullName evidence="4">Proteins of 100 residues with WXG</fullName>
    </recommendedName>
</protein>
<dbReference type="AlphaFoldDB" id="A0A563EH63"/>
<keyword evidence="3" id="KW-1185">Reference proteome</keyword>
<evidence type="ECO:0008006" key="4">
    <source>
        <dbReference type="Google" id="ProtNLM"/>
    </source>
</evidence>
<evidence type="ECO:0000313" key="2">
    <source>
        <dbReference type="EMBL" id="TWP45794.1"/>
    </source>
</evidence>
<sequence length="268" mass="28799">MTNPIMQEVGERAEQLDQLIQKVFSKANAIVAWAPPGSEAVVGRIDGLLANLSTKIKEFWDWFDRFWTMRGDPSHLKAIALEWELRVGDRLADVAVPLDVDKLPTCFEWKGRAADAYKAIVPGQAKGLTDLQAAAYRMSDSLRSLSNAIDAFWTAVLWAIVGFSVAVTAALFAVASIAGSVVGLITMTAATAEVCAFWGAAYGVLGGAVSLAGTEFSSIKAYLATIEVENMALGRQGLAVGTEWKQPDLGRLQDATVADGDPSDWQPY</sequence>
<gene>
    <name evidence="2" type="ORF">FKR81_38125</name>
</gene>
<accession>A0A563EH63</accession>
<dbReference type="OrthoDB" id="4746246at2"/>
<keyword evidence="1" id="KW-1133">Transmembrane helix</keyword>
<evidence type="ECO:0000256" key="1">
    <source>
        <dbReference type="SAM" id="Phobius"/>
    </source>
</evidence>
<reference evidence="2 3" key="1">
    <citation type="submission" date="2019-07" db="EMBL/GenBank/DDBJ databases">
        <title>Lentzea xizangensis sp. nov., isolated from Qinghai-Tibetan Plateau Soils.</title>
        <authorList>
            <person name="Huang J."/>
        </authorList>
    </citation>
    <scope>NUCLEOTIDE SEQUENCE [LARGE SCALE GENOMIC DNA]</scope>
    <source>
        <strain evidence="2 3">FXJ1.1311</strain>
    </source>
</reference>
<proteinExistence type="predicted"/>
<comment type="caution">
    <text evidence="2">The sequence shown here is derived from an EMBL/GenBank/DDBJ whole genome shotgun (WGS) entry which is preliminary data.</text>
</comment>
<organism evidence="2 3">
    <name type="scientific">Lentzea tibetensis</name>
    <dbReference type="NCBI Taxonomy" id="2591470"/>
    <lineage>
        <taxon>Bacteria</taxon>
        <taxon>Bacillati</taxon>
        <taxon>Actinomycetota</taxon>
        <taxon>Actinomycetes</taxon>
        <taxon>Pseudonocardiales</taxon>
        <taxon>Pseudonocardiaceae</taxon>
        <taxon>Lentzea</taxon>
    </lineage>
</organism>
<keyword evidence="1" id="KW-0472">Membrane</keyword>
<dbReference type="Proteomes" id="UP000316639">
    <property type="component" value="Unassembled WGS sequence"/>
</dbReference>